<dbReference type="InterPro" id="IPR012289">
    <property type="entry name" value="Lytic_TGlycosylase_superhlx_L"/>
</dbReference>
<evidence type="ECO:0000259" key="3">
    <source>
        <dbReference type="Pfam" id="PF14718"/>
    </source>
</evidence>
<reference evidence="4 5" key="1">
    <citation type="submission" date="2021-06" db="EMBL/GenBank/DDBJ databases">
        <title>Bacterium isolated from marine sediment.</title>
        <authorList>
            <person name="Zhu K.-L."/>
            <person name="Du Z.-J."/>
            <person name="Liang Q.-Y."/>
        </authorList>
    </citation>
    <scope>NUCLEOTIDE SEQUENCE [LARGE SCALE GENOMIC DNA]</scope>
    <source>
        <strain evidence="4 5">A346</strain>
    </source>
</reference>
<dbReference type="PANTHER" id="PTHR37423">
    <property type="entry name" value="SOLUBLE LYTIC MUREIN TRANSGLYCOSYLASE-RELATED"/>
    <property type="match status" value="1"/>
</dbReference>
<feature type="signal peptide" evidence="1">
    <location>
        <begin position="1"/>
        <end position="20"/>
    </location>
</feature>
<dbReference type="RefSeq" id="WP_217333371.1">
    <property type="nucleotide sequence ID" value="NZ_JAHQZT010000001.1"/>
</dbReference>
<feature type="domain" description="Lytic transglycosylase superhelical linker" evidence="3">
    <location>
        <begin position="406"/>
        <end position="472"/>
    </location>
</feature>
<keyword evidence="1" id="KW-0732">Signal</keyword>
<name>A0ABS6M6P7_9GAMM</name>
<evidence type="ECO:0000256" key="1">
    <source>
        <dbReference type="SAM" id="SignalP"/>
    </source>
</evidence>
<evidence type="ECO:0000259" key="2">
    <source>
        <dbReference type="Pfam" id="PF01464"/>
    </source>
</evidence>
<protein>
    <submittedName>
        <fullName evidence="4">Transglycosylase SLT domain-containing protein</fullName>
    </submittedName>
</protein>
<proteinExistence type="predicted"/>
<dbReference type="CDD" id="cd13401">
    <property type="entry name" value="Slt70-like"/>
    <property type="match status" value="1"/>
</dbReference>
<feature type="chain" id="PRO_5047409065" evidence="1">
    <location>
        <begin position="21"/>
        <end position="646"/>
    </location>
</feature>
<dbReference type="InterPro" id="IPR008258">
    <property type="entry name" value="Transglycosylase_SLT_dom_1"/>
</dbReference>
<dbReference type="Proteomes" id="UP000755551">
    <property type="component" value="Unassembled WGS sequence"/>
</dbReference>
<organism evidence="4 5">
    <name type="scientific">Marinobacterium weihaiense</name>
    <dbReference type="NCBI Taxonomy" id="2851016"/>
    <lineage>
        <taxon>Bacteria</taxon>
        <taxon>Pseudomonadati</taxon>
        <taxon>Pseudomonadota</taxon>
        <taxon>Gammaproteobacteria</taxon>
        <taxon>Oceanospirillales</taxon>
        <taxon>Oceanospirillaceae</taxon>
        <taxon>Marinobacterium</taxon>
    </lineage>
</organism>
<sequence>MVPLHRWLVISALLAAPATADTLAETQDELRDAFVKSYTAIAADPDSISEMMHETLGHYPLYPYLEYRLLNSQLEQQTQARIDDFLQRHEDTPLYGRLLFAWARHTGEQGHWQNFEQTWSRIQRPSTSLQCLNGRRLLDQGSQDAAWQTARMLWTVGHSQPDICDPLFEPWLKSDNFTSADALNRYVAALTKGRTGLATYITRFLTTAEDKLRAEQALKLYKTPRLLLDDPNQLSKDHPHRHALLEMNVRRLARSDLDAAIRLWVRDRDRLQVPEEAQQELTGYLGVWRSKRFPGSNGRQLLAKLDPHYTHAELTGWRIRLALTDRDWQQVNSLIGKLPESERLSDRWQYWDAIARQHLGKPVQDQLRTLAGERSFYGFMAAQLLGQDYALNDEPAQFSQEALDTLAATPSFERMRELLALERYTDARSEWNLAVADMTPEQIHLAAHLVKRFGWHHQGIRGAIKSGQWNDMQLRFPAPHTELYQRHAKARSIDPTWALAVTRQESAFWMGARSHVGARGLMQLMPATARATARRHGIPLAGLGALNEPDTNIQLGTAYLSEVAKRFDGNQAYASAAYNAGPHRVSRWLEARGKLPLDIWIETIPFDETRGYVQNVLSFRVIYERLANRPVALFSEQEFSMLALQQ</sequence>
<dbReference type="Pfam" id="PF14718">
    <property type="entry name" value="SLT_L"/>
    <property type="match status" value="1"/>
</dbReference>
<dbReference type="EMBL" id="JAHQZT010000001">
    <property type="protein sequence ID" value="MBV0931953.1"/>
    <property type="molecule type" value="Genomic_DNA"/>
</dbReference>
<dbReference type="Pfam" id="PF01464">
    <property type="entry name" value="SLT"/>
    <property type="match status" value="1"/>
</dbReference>
<accession>A0ABS6M6P7</accession>
<dbReference type="PANTHER" id="PTHR37423:SF5">
    <property type="entry name" value="SOLUBLE LYTIC MUREIN TRANSGLYCOSYLASE"/>
    <property type="match status" value="1"/>
</dbReference>
<evidence type="ECO:0000313" key="5">
    <source>
        <dbReference type="Proteomes" id="UP000755551"/>
    </source>
</evidence>
<comment type="caution">
    <text evidence="4">The sequence shown here is derived from an EMBL/GenBank/DDBJ whole genome shotgun (WGS) entry which is preliminary data.</text>
</comment>
<keyword evidence="5" id="KW-1185">Reference proteome</keyword>
<feature type="domain" description="Transglycosylase SLT" evidence="2">
    <location>
        <begin position="484"/>
        <end position="595"/>
    </location>
</feature>
<gene>
    <name evidence="4" type="ORF">KTN04_01175</name>
</gene>
<evidence type="ECO:0000313" key="4">
    <source>
        <dbReference type="EMBL" id="MBV0931953.1"/>
    </source>
</evidence>